<gene>
    <name evidence="3" type="ORF">POF43_024365</name>
</gene>
<evidence type="ECO:0000313" key="3">
    <source>
        <dbReference type="EMBL" id="MDI5965825.1"/>
    </source>
</evidence>
<feature type="compositionally biased region" description="Pro residues" evidence="1">
    <location>
        <begin position="80"/>
        <end position="91"/>
    </location>
</feature>
<dbReference type="InterPro" id="IPR010982">
    <property type="entry name" value="Lambda_DNA-bd_dom_sf"/>
</dbReference>
<accession>A0ABT6W500</accession>
<feature type="domain" description="HTH cro/C1-type" evidence="2">
    <location>
        <begin position="12"/>
        <end position="47"/>
    </location>
</feature>
<reference evidence="3 4" key="1">
    <citation type="submission" date="2023-05" db="EMBL/GenBank/DDBJ databases">
        <title>Streptantibioticus silvisoli sp. nov., acidotolerant actinomycetes 1 from pine litter.</title>
        <authorList>
            <person name="Swiecimska M."/>
            <person name="Golinska P."/>
            <person name="Sangal V."/>
            <person name="Wachnowicz B."/>
            <person name="Goodfellow M."/>
        </authorList>
    </citation>
    <scope>NUCLEOTIDE SEQUENCE [LARGE SCALE GENOMIC DNA]</scope>
    <source>
        <strain evidence="3 4">SL54</strain>
    </source>
</reference>
<dbReference type="Proteomes" id="UP001156398">
    <property type="component" value="Unassembled WGS sequence"/>
</dbReference>
<dbReference type="CDD" id="cd00093">
    <property type="entry name" value="HTH_XRE"/>
    <property type="match status" value="1"/>
</dbReference>
<dbReference type="SUPFAM" id="SSF47413">
    <property type="entry name" value="lambda repressor-like DNA-binding domains"/>
    <property type="match status" value="1"/>
</dbReference>
<name>A0ABT6W500_9ACTN</name>
<comment type="caution">
    <text evidence="3">The sequence shown here is derived from an EMBL/GenBank/DDBJ whole genome shotgun (WGS) entry which is preliminary data.</text>
</comment>
<organism evidence="3 4">
    <name type="scientific">Streptantibioticus silvisoli</name>
    <dbReference type="NCBI Taxonomy" id="2705255"/>
    <lineage>
        <taxon>Bacteria</taxon>
        <taxon>Bacillati</taxon>
        <taxon>Actinomycetota</taxon>
        <taxon>Actinomycetes</taxon>
        <taxon>Kitasatosporales</taxon>
        <taxon>Streptomycetaceae</taxon>
        <taxon>Streptantibioticus</taxon>
    </lineage>
</organism>
<feature type="non-terminal residue" evidence="3">
    <location>
        <position position="132"/>
    </location>
</feature>
<proteinExistence type="predicted"/>
<dbReference type="Gene3D" id="1.10.260.40">
    <property type="entry name" value="lambda repressor-like DNA-binding domains"/>
    <property type="match status" value="1"/>
</dbReference>
<protein>
    <submittedName>
        <fullName evidence="3">Helix-turn-helix transcriptional regulator</fullName>
    </submittedName>
</protein>
<evidence type="ECO:0000259" key="2">
    <source>
        <dbReference type="PROSITE" id="PS50943"/>
    </source>
</evidence>
<feature type="region of interest" description="Disordered" evidence="1">
    <location>
        <begin position="73"/>
        <end position="96"/>
    </location>
</feature>
<dbReference type="PROSITE" id="PS50943">
    <property type="entry name" value="HTH_CROC1"/>
    <property type="match status" value="1"/>
</dbReference>
<keyword evidence="4" id="KW-1185">Reference proteome</keyword>
<evidence type="ECO:0000256" key="1">
    <source>
        <dbReference type="SAM" id="MobiDB-lite"/>
    </source>
</evidence>
<dbReference type="EMBL" id="JAAGKO020000040">
    <property type="protein sequence ID" value="MDI5965825.1"/>
    <property type="molecule type" value="Genomic_DNA"/>
</dbReference>
<dbReference type="Pfam" id="PF13560">
    <property type="entry name" value="HTH_31"/>
    <property type="match status" value="1"/>
</dbReference>
<dbReference type="InterPro" id="IPR001387">
    <property type="entry name" value="Cro/C1-type_HTH"/>
</dbReference>
<evidence type="ECO:0000313" key="4">
    <source>
        <dbReference type="Proteomes" id="UP001156398"/>
    </source>
</evidence>
<sequence length="132" mass="14012">MTQDWKRLGDAIRDARTSRGMTQIDLATAAEVSEATVQNLEGARKNPRRRPPSLPRIEAALNWAAGSATRILEGGAPLDAPSPPASAPPPASDSQLPLRVQHELRDSEVVDTDVLDLSAGGMRLVVVVTRGG</sequence>
<dbReference type="RefSeq" id="WP_282704749.1">
    <property type="nucleotide sequence ID" value="NZ_JAAGKO020000040.1"/>
</dbReference>